<dbReference type="PANTHER" id="PTHR42716:SF2">
    <property type="entry name" value="L-ASPARTATE OXIDASE, CHLOROPLASTIC"/>
    <property type="match status" value="1"/>
</dbReference>
<dbReference type="InterPro" id="IPR027477">
    <property type="entry name" value="Succ_DH/fumarate_Rdtase_cat_sf"/>
</dbReference>
<dbReference type="Gene3D" id="1.20.58.100">
    <property type="entry name" value="Fumarate reductase/succinate dehydrogenase flavoprotein-like, C-terminal domain"/>
    <property type="match status" value="1"/>
</dbReference>
<dbReference type="InterPro" id="IPR005288">
    <property type="entry name" value="NadB"/>
</dbReference>
<dbReference type="PIRSF" id="PIRSF000171">
    <property type="entry name" value="SDHA_APRA_LASPO"/>
    <property type="match status" value="1"/>
</dbReference>
<proteinExistence type="inferred from homology"/>
<keyword evidence="7 12" id="KW-0274">FAD</keyword>
<evidence type="ECO:0000256" key="6">
    <source>
        <dbReference type="ARBA" id="ARBA00022642"/>
    </source>
</evidence>
<dbReference type="PRINTS" id="PR00368">
    <property type="entry name" value="FADPNR"/>
</dbReference>
<organism evidence="15 16">
    <name type="scientific">Geobacter pickeringii</name>
    <dbReference type="NCBI Taxonomy" id="345632"/>
    <lineage>
        <taxon>Bacteria</taxon>
        <taxon>Pseudomonadati</taxon>
        <taxon>Thermodesulfobacteriota</taxon>
        <taxon>Desulfuromonadia</taxon>
        <taxon>Geobacterales</taxon>
        <taxon>Geobacteraceae</taxon>
        <taxon>Geobacter</taxon>
    </lineage>
</organism>
<reference evidence="15 16" key="1">
    <citation type="journal article" date="2015" name="Genome Announc.">
        <title>Complete Genome of Geobacter pickeringii G13T, a Metal-Reducing Isolate from Sedimentary Kaolin Deposits.</title>
        <authorList>
            <person name="Badalamenti J.P."/>
            <person name="Bond D.R."/>
        </authorList>
    </citation>
    <scope>NUCLEOTIDE SEQUENCE [LARGE SCALE GENOMIC DNA]</scope>
    <source>
        <strain evidence="15 16">G13</strain>
    </source>
</reference>
<comment type="subcellular location">
    <subcellularLocation>
        <location evidence="12">Cytoplasm</location>
    </subcellularLocation>
</comment>
<evidence type="ECO:0000256" key="8">
    <source>
        <dbReference type="ARBA" id="ARBA00023002"/>
    </source>
</evidence>
<comment type="similarity">
    <text evidence="3 12">Belongs to the FAD-dependent oxidoreductase 2 family. NadB subfamily.</text>
</comment>
<evidence type="ECO:0000256" key="10">
    <source>
        <dbReference type="NCBIfam" id="TIGR00551"/>
    </source>
</evidence>
<dbReference type="Proteomes" id="UP000057609">
    <property type="component" value="Chromosome"/>
</dbReference>
<protein>
    <recommendedName>
        <fullName evidence="4 10">L-aspartate oxidase</fullName>
        <ecNumber evidence="4 10">1.4.3.16</ecNumber>
    </recommendedName>
</protein>
<dbReference type="FunFam" id="3.90.700.10:FF:000002">
    <property type="entry name" value="L-aspartate oxidase"/>
    <property type="match status" value="1"/>
</dbReference>
<dbReference type="NCBIfam" id="TIGR00551">
    <property type="entry name" value="nadB"/>
    <property type="match status" value="1"/>
</dbReference>
<evidence type="ECO:0000256" key="11">
    <source>
        <dbReference type="PIRSR" id="PIRSR000171-1"/>
    </source>
</evidence>
<keyword evidence="16" id="KW-1185">Reference proteome</keyword>
<dbReference type="KEGG" id="gpi:GPICK_06500"/>
<dbReference type="PANTHER" id="PTHR42716">
    <property type="entry name" value="L-ASPARTATE OXIDASE"/>
    <property type="match status" value="1"/>
</dbReference>
<dbReference type="SUPFAM" id="SSF51905">
    <property type="entry name" value="FAD/NAD(P)-binding domain"/>
    <property type="match status" value="1"/>
</dbReference>
<evidence type="ECO:0000256" key="9">
    <source>
        <dbReference type="ARBA" id="ARBA00048305"/>
    </source>
</evidence>
<dbReference type="FunFam" id="1.20.58.100:FF:000002">
    <property type="entry name" value="L-aspartate oxidase"/>
    <property type="match status" value="1"/>
</dbReference>
<evidence type="ECO:0000256" key="7">
    <source>
        <dbReference type="ARBA" id="ARBA00022827"/>
    </source>
</evidence>
<evidence type="ECO:0000256" key="12">
    <source>
        <dbReference type="RuleBase" id="RU362049"/>
    </source>
</evidence>
<dbReference type="EC" id="1.4.3.16" evidence="4 10"/>
<dbReference type="EMBL" id="CP009788">
    <property type="protein sequence ID" value="AJE03062.1"/>
    <property type="molecule type" value="Genomic_DNA"/>
</dbReference>
<dbReference type="AlphaFoldDB" id="A0A0B5B935"/>
<dbReference type="GO" id="GO:0034628">
    <property type="term" value="P:'de novo' NAD+ biosynthetic process from L-aspartate"/>
    <property type="evidence" value="ECO:0007669"/>
    <property type="project" value="TreeGrafter"/>
</dbReference>
<evidence type="ECO:0000313" key="15">
    <source>
        <dbReference type="EMBL" id="AJE03062.1"/>
    </source>
</evidence>
<dbReference type="UniPathway" id="UPA00253">
    <property type="reaction ID" value="UER00326"/>
</dbReference>
<dbReference type="InterPro" id="IPR037099">
    <property type="entry name" value="Fum_R/Succ_DH_flav-like_C_sf"/>
</dbReference>
<dbReference type="PRINTS" id="PR00411">
    <property type="entry name" value="PNDRDTASEI"/>
</dbReference>
<dbReference type="GO" id="GO:0008734">
    <property type="term" value="F:L-aspartate oxidase activity"/>
    <property type="evidence" value="ECO:0007669"/>
    <property type="project" value="UniProtKB-UniRule"/>
</dbReference>
<evidence type="ECO:0000313" key="16">
    <source>
        <dbReference type="Proteomes" id="UP000057609"/>
    </source>
</evidence>
<dbReference type="STRING" id="345632.GPICK_06500"/>
<dbReference type="HOGENOM" id="CLU_014312_3_0_7"/>
<feature type="active site" description="Proton acceptor" evidence="11">
    <location>
        <position position="283"/>
    </location>
</feature>
<dbReference type="OrthoDB" id="9806724at2"/>
<dbReference type="Pfam" id="PF00890">
    <property type="entry name" value="FAD_binding_2"/>
    <property type="match status" value="1"/>
</dbReference>
<comment type="catalytic activity">
    <reaction evidence="9">
        <text>L-aspartate + O2 = iminosuccinate + H2O2</text>
        <dbReference type="Rhea" id="RHEA:25876"/>
        <dbReference type="ChEBI" id="CHEBI:15379"/>
        <dbReference type="ChEBI" id="CHEBI:16240"/>
        <dbReference type="ChEBI" id="CHEBI:29991"/>
        <dbReference type="ChEBI" id="CHEBI:77875"/>
        <dbReference type="EC" id="1.4.3.16"/>
    </reaction>
    <physiologicalReaction direction="left-to-right" evidence="9">
        <dbReference type="Rhea" id="RHEA:25877"/>
    </physiologicalReaction>
</comment>
<evidence type="ECO:0000256" key="1">
    <source>
        <dbReference type="ARBA" id="ARBA00001974"/>
    </source>
</evidence>
<evidence type="ECO:0000256" key="5">
    <source>
        <dbReference type="ARBA" id="ARBA00022630"/>
    </source>
</evidence>
<feature type="domain" description="Fumarate reductase/succinate dehydrogenase flavoprotein-like C-terminal" evidence="14">
    <location>
        <begin position="435"/>
        <end position="527"/>
    </location>
</feature>
<accession>A0A0B5B935</accession>
<dbReference type="InterPro" id="IPR003953">
    <property type="entry name" value="FAD-dep_OxRdtase_2_FAD-bd"/>
</dbReference>
<comment type="cofactor">
    <cofactor evidence="1 12">
        <name>FAD</name>
        <dbReference type="ChEBI" id="CHEBI:57692"/>
    </cofactor>
</comment>
<dbReference type="Pfam" id="PF02910">
    <property type="entry name" value="Succ_DH_flav_C"/>
    <property type="match status" value="1"/>
</dbReference>
<dbReference type="InterPro" id="IPR015939">
    <property type="entry name" value="Fum_Rdtase/Succ_DH_flav-like_C"/>
</dbReference>
<evidence type="ECO:0000256" key="2">
    <source>
        <dbReference type="ARBA" id="ARBA00004950"/>
    </source>
</evidence>
<keyword evidence="8 12" id="KW-0560">Oxidoreductase</keyword>
<dbReference type="Gene3D" id="3.50.50.60">
    <property type="entry name" value="FAD/NAD(P)-binding domain"/>
    <property type="match status" value="1"/>
</dbReference>
<sequence>MKIESDFLVIGSGIAGLSFALQAARHGSVAIVTKREVTESATNYAQGGIASVFSQEDTFDAHVEDTLVAGAGICHEDVVRMVVEEGPKVIRSLIEWGVQFTKGDAGYDLTREGGHSQRRILHADDVTGREIERALVAAARENPNITIYEHHIGVDLITEAKIARKRMKQNRCLGAHVLDITSGTVKTFAAKITLLATGGAGKVYLYTCNPNVATGDGVAMAYRAGATIANMEFMQFHPTTLFHPHAKSFLISEAVRGEGAILRRRDGTAFMEKYHKLKDLAPRDIVARAIDNEMKTNGDDCVYLDITHKDPEYVRTRFPNIYQTCLEFGLDMTREPLPVVPAAHYLCGGVAVDSNAETDIRHLYAIGEVAFTGLHGANRLASNSLLEAAVYAGQAYKHSVKELAGNHFEFPEIPEWDCGTATNSDEMVVVSQNWDEIRRFMWNYVGIVRSDKRLERALRRISLIQEEIEDYYWDFIVTSDLVELRNIATVAELIVKCALQRKESRGLHYTIDYPERDDVRCRKDTFVKKQF</sequence>
<dbReference type="Gene3D" id="3.90.700.10">
    <property type="entry name" value="Succinate dehydrogenase/fumarate reductase flavoprotein, catalytic domain"/>
    <property type="match status" value="1"/>
</dbReference>
<gene>
    <name evidence="15" type="ORF">GPICK_06500</name>
</gene>
<evidence type="ECO:0000256" key="4">
    <source>
        <dbReference type="ARBA" id="ARBA00012173"/>
    </source>
</evidence>
<feature type="domain" description="FAD-dependent oxidoreductase 2 FAD-binding" evidence="13">
    <location>
        <begin position="6"/>
        <end position="385"/>
    </location>
</feature>
<evidence type="ECO:0000259" key="14">
    <source>
        <dbReference type="Pfam" id="PF02910"/>
    </source>
</evidence>
<dbReference type="GO" id="GO:0005737">
    <property type="term" value="C:cytoplasm"/>
    <property type="evidence" value="ECO:0007669"/>
    <property type="project" value="UniProtKB-SubCell"/>
</dbReference>
<dbReference type="RefSeq" id="WP_039741483.1">
    <property type="nucleotide sequence ID" value="NZ_CP009788.1"/>
</dbReference>
<keyword evidence="6 12" id="KW-0662">Pyridine nucleotide biosynthesis</keyword>
<comment type="pathway">
    <text evidence="2 12">Cofactor biosynthesis; NAD(+) biosynthesis; iminoaspartate from L-aspartate (oxidase route): step 1/1.</text>
</comment>
<dbReference type="SUPFAM" id="SSF46977">
    <property type="entry name" value="Succinate dehydrogenase/fumarate reductase flavoprotein C-terminal domain"/>
    <property type="match status" value="1"/>
</dbReference>
<evidence type="ECO:0000256" key="3">
    <source>
        <dbReference type="ARBA" id="ARBA00008562"/>
    </source>
</evidence>
<keyword evidence="5 12" id="KW-0285">Flavoprotein</keyword>
<name>A0A0B5B935_9BACT</name>
<evidence type="ECO:0000259" key="13">
    <source>
        <dbReference type="Pfam" id="PF00890"/>
    </source>
</evidence>
<comment type="function">
    <text evidence="12">Catalyzes the oxidation of L-aspartate to iminoaspartate.</text>
</comment>
<dbReference type="InterPro" id="IPR036188">
    <property type="entry name" value="FAD/NAD-bd_sf"/>
</dbReference>
<dbReference type="NCBIfam" id="NF006567">
    <property type="entry name" value="PRK09077.1"/>
    <property type="match status" value="1"/>
</dbReference>
<dbReference type="SUPFAM" id="SSF56425">
    <property type="entry name" value="Succinate dehydrogenase/fumarate reductase flavoprotein, catalytic domain"/>
    <property type="match status" value="1"/>
</dbReference>